<comment type="pathway">
    <text evidence="1 9">Cell wall biogenesis; peptidoglycan biosynthesis.</text>
</comment>
<keyword evidence="8 9" id="KW-0961">Cell wall biogenesis/degradation</keyword>
<dbReference type="InterPro" id="IPR036365">
    <property type="entry name" value="PGBD-like_sf"/>
</dbReference>
<dbReference type="UniPathway" id="UPA00219"/>
<dbReference type="AlphaFoldDB" id="A0A0L6JT14"/>
<dbReference type="PANTHER" id="PTHR30582">
    <property type="entry name" value="L,D-TRANSPEPTIDASE"/>
    <property type="match status" value="1"/>
</dbReference>
<gene>
    <name evidence="11" type="ORF">Bccel_4104</name>
</gene>
<dbReference type="PANTHER" id="PTHR30582:SF24">
    <property type="entry name" value="L,D-TRANSPEPTIDASE ERFK_SRFK-RELATED"/>
    <property type="match status" value="1"/>
</dbReference>
<dbReference type="Gene3D" id="2.40.440.10">
    <property type="entry name" value="L,D-transpeptidase catalytic domain-like"/>
    <property type="match status" value="1"/>
</dbReference>
<feature type="active site" description="Nucleophile" evidence="9">
    <location>
        <position position="120"/>
    </location>
</feature>
<dbReference type="Pfam" id="PF03734">
    <property type="entry name" value="YkuD"/>
    <property type="match status" value="1"/>
</dbReference>
<dbReference type="Gene3D" id="1.10.101.10">
    <property type="entry name" value="PGBD-like superfamily/PGBD"/>
    <property type="match status" value="1"/>
</dbReference>
<dbReference type="STRING" id="398512.Bccel_4104"/>
<reference evidence="12" key="1">
    <citation type="submission" date="2015-07" db="EMBL/GenBank/DDBJ databases">
        <title>Near-Complete Genome Sequence of the Cellulolytic Bacterium Bacteroides (Pseudobacteroides) cellulosolvens ATCC 35603.</title>
        <authorList>
            <person name="Dassa B."/>
            <person name="Utturkar S.M."/>
            <person name="Klingeman D.M."/>
            <person name="Hurt R.A."/>
            <person name="Keller M."/>
            <person name="Xu J."/>
            <person name="Reddy Y.H.K."/>
            <person name="Borovok I."/>
            <person name="Grinberg I.R."/>
            <person name="Lamed R."/>
            <person name="Zhivin O."/>
            <person name="Bayer E.A."/>
            <person name="Brown S.D."/>
        </authorList>
    </citation>
    <scope>NUCLEOTIDE SEQUENCE [LARGE SCALE GENOMIC DNA]</scope>
    <source>
        <strain evidence="12">DSM 2933</strain>
    </source>
</reference>
<evidence type="ECO:0000259" key="10">
    <source>
        <dbReference type="PROSITE" id="PS52029"/>
    </source>
</evidence>
<keyword evidence="3" id="KW-0328">Glycosyltransferase</keyword>
<dbReference type="CDD" id="cd16913">
    <property type="entry name" value="YkuD_like"/>
    <property type="match status" value="1"/>
</dbReference>
<evidence type="ECO:0000256" key="2">
    <source>
        <dbReference type="ARBA" id="ARBA00005992"/>
    </source>
</evidence>
<keyword evidence="12" id="KW-1185">Reference proteome</keyword>
<sequence>MLISLILVTLVFEGGYRIYYMENSKARHAIKNQPEYMILVQVDEKTLYLFEDGKCIKQYMIASGHPKWPSPIGNWKIINKSKWGEGFGGRWMGLNVQWGEYGIHGTMDQGSIGRAASHGCIRMFNRDVKELYDIVPIGTPVIIKNGTFGPFGTGFRKLMPGDRGADVLAVQKRLKELGYFKGYESGIYEDDLKRALIKFLKDNNLKVDTSITRRVYNAMGFKEFE</sequence>
<evidence type="ECO:0000256" key="5">
    <source>
        <dbReference type="ARBA" id="ARBA00022801"/>
    </source>
</evidence>
<organism evidence="11 12">
    <name type="scientific">Pseudobacteroides cellulosolvens ATCC 35603 = DSM 2933</name>
    <dbReference type="NCBI Taxonomy" id="398512"/>
    <lineage>
        <taxon>Bacteria</taxon>
        <taxon>Bacillati</taxon>
        <taxon>Bacillota</taxon>
        <taxon>Clostridia</taxon>
        <taxon>Eubacteriales</taxon>
        <taxon>Oscillospiraceae</taxon>
        <taxon>Pseudobacteroides</taxon>
    </lineage>
</organism>
<dbReference type="GO" id="GO:0071555">
    <property type="term" value="P:cell wall organization"/>
    <property type="evidence" value="ECO:0007669"/>
    <property type="project" value="UniProtKB-UniRule"/>
</dbReference>
<evidence type="ECO:0000256" key="4">
    <source>
        <dbReference type="ARBA" id="ARBA00022679"/>
    </source>
</evidence>
<evidence type="ECO:0000313" key="12">
    <source>
        <dbReference type="Proteomes" id="UP000036923"/>
    </source>
</evidence>
<evidence type="ECO:0000256" key="3">
    <source>
        <dbReference type="ARBA" id="ARBA00022676"/>
    </source>
</evidence>
<keyword evidence="7 9" id="KW-0573">Peptidoglycan synthesis</keyword>
<protein>
    <submittedName>
        <fullName evidence="11">ErfK/YbiS/YcfS/YnhG family protein</fullName>
    </submittedName>
</protein>
<evidence type="ECO:0000256" key="9">
    <source>
        <dbReference type="PROSITE-ProRule" id="PRU01373"/>
    </source>
</evidence>
<dbReference type="eggNOG" id="COG3409">
    <property type="taxonomic scope" value="Bacteria"/>
</dbReference>
<dbReference type="eggNOG" id="COG1376">
    <property type="taxonomic scope" value="Bacteria"/>
</dbReference>
<accession>A0A0L6JT14</accession>
<proteinExistence type="inferred from homology"/>
<keyword evidence="4" id="KW-0808">Transferase</keyword>
<evidence type="ECO:0000313" key="11">
    <source>
        <dbReference type="EMBL" id="KNY28830.1"/>
    </source>
</evidence>
<dbReference type="InterPro" id="IPR002477">
    <property type="entry name" value="Peptidoglycan-bd-like"/>
</dbReference>
<keyword evidence="5" id="KW-0378">Hydrolase</keyword>
<dbReference type="InterPro" id="IPR050979">
    <property type="entry name" value="LD-transpeptidase"/>
</dbReference>
<dbReference type="Proteomes" id="UP000036923">
    <property type="component" value="Unassembled WGS sequence"/>
</dbReference>
<dbReference type="GO" id="GO:0071972">
    <property type="term" value="F:peptidoglycan L,D-transpeptidase activity"/>
    <property type="evidence" value="ECO:0007669"/>
    <property type="project" value="TreeGrafter"/>
</dbReference>
<comment type="similarity">
    <text evidence="2">Belongs to the YkuD family.</text>
</comment>
<name>A0A0L6JT14_9FIRM</name>
<dbReference type="InterPro" id="IPR005490">
    <property type="entry name" value="LD_TPept_cat_dom"/>
</dbReference>
<evidence type="ECO:0000256" key="6">
    <source>
        <dbReference type="ARBA" id="ARBA00022960"/>
    </source>
</evidence>
<feature type="active site" description="Proton donor/acceptor" evidence="9">
    <location>
        <position position="104"/>
    </location>
</feature>
<dbReference type="Pfam" id="PF01471">
    <property type="entry name" value="PG_binding_1"/>
    <property type="match status" value="1"/>
</dbReference>
<dbReference type="GO" id="GO:0005576">
    <property type="term" value="C:extracellular region"/>
    <property type="evidence" value="ECO:0007669"/>
    <property type="project" value="TreeGrafter"/>
</dbReference>
<dbReference type="PATRIC" id="fig|398512.5.peg.4291"/>
<dbReference type="GO" id="GO:0016757">
    <property type="term" value="F:glycosyltransferase activity"/>
    <property type="evidence" value="ECO:0007669"/>
    <property type="project" value="UniProtKB-KW"/>
</dbReference>
<dbReference type="SUPFAM" id="SSF47090">
    <property type="entry name" value="PGBD-like"/>
    <property type="match status" value="1"/>
</dbReference>
<evidence type="ECO:0000256" key="1">
    <source>
        <dbReference type="ARBA" id="ARBA00004752"/>
    </source>
</evidence>
<evidence type="ECO:0000256" key="7">
    <source>
        <dbReference type="ARBA" id="ARBA00022984"/>
    </source>
</evidence>
<dbReference type="SUPFAM" id="SSF141523">
    <property type="entry name" value="L,D-transpeptidase catalytic domain-like"/>
    <property type="match status" value="1"/>
</dbReference>
<dbReference type="EMBL" id="LGTC01000001">
    <property type="protein sequence ID" value="KNY28830.1"/>
    <property type="molecule type" value="Genomic_DNA"/>
</dbReference>
<comment type="caution">
    <text evidence="11">The sequence shown here is derived from an EMBL/GenBank/DDBJ whole genome shotgun (WGS) entry which is preliminary data.</text>
</comment>
<dbReference type="InterPro" id="IPR038063">
    <property type="entry name" value="Transpep_catalytic_dom"/>
</dbReference>
<keyword evidence="6 9" id="KW-0133">Cell shape</keyword>
<evidence type="ECO:0000256" key="8">
    <source>
        <dbReference type="ARBA" id="ARBA00023316"/>
    </source>
</evidence>
<dbReference type="GO" id="GO:0008360">
    <property type="term" value="P:regulation of cell shape"/>
    <property type="evidence" value="ECO:0007669"/>
    <property type="project" value="UniProtKB-UniRule"/>
</dbReference>
<dbReference type="InterPro" id="IPR036366">
    <property type="entry name" value="PGBDSf"/>
</dbReference>
<dbReference type="GO" id="GO:0018104">
    <property type="term" value="P:peptidoglycan-protein cross-linking"/>
    <property type="evidence" value="ECO:0007669"/>
    <property type="project" value="TreeGrafter"/>
</dbReference>
<feature type="domain" description="L,D-TPase catalytic" evidence="10">
    <location>
        <begin position="36"/>
        <end position="144"/>
    </location>
</feature>
<dbReference type="PROSITE" id="PS52029">
    <property type="entry name" value="LD_TPASE"/>
    <property type="match status" value="1"/>
</dbReference>